<dbReference type="SUPFAM" id="SSF103025">
    <property type="entry name" value="Folate-binding domain"/>
    <property type="match status" value="1"/>
</dbReference>
<dbReference type="OrthoDB" id="188276at2759"/>
<dbReference type="InterPro" id="IPR027266">
    <property type="entry name" value="TrmE/GcvT-like"/>
</dbReference>
<dbReference type="PANTHER" id="PTHR42714">
    <property type="entry name" value="TRNA MODIFICATION GTPASE GTPBP3"/>
    <property type="match status" value="1"/>
</dbReference>
<dbReference type="GO" id="GO:0002098">
    <property type="term" value="P:tRNA wobble uridine modification"/>
    <property type="evidence" value="ECO:0007669"/>
    <property type="project" value="TreeGrafter"/>
</dbReference>
<dbReference type="PANTHER" id="PTHR42714:SF2">
    <property type="entry name" value="TRNA MODIFICATION GTPASE GTPBP3, MITOCHONDRIAL"/>
    <property type="match status" value="1"/>
</dbReference>
<gene>
    <name evidence="2" type="ORF">Acr_21g0006220</name>
</gene>
<keyword evidence="3" id="KW-1185">Reference proteome</keyword>
<dbReference type="Pfam" id="PF10396">
    <property type="entry name" value="TrmE_N"/>
    <property type="match status" value="1"/>
</dbReference>
<reference evidence="2 3" key="1">
    <citation type="submission" date="2019-07" db="EMBL/GenBank/DDBJ databases">
        <title>De Novo Assembly of kiwifruit Actinidia rufa.</title>
        <authorList>
            <person name="Sugita-Konishi S."/>
            <person name="Sato K."/>
            <person name="Mori E."/>
            <person name="Abe Y."/>
            <person name="Kisaki G."/>
            <person name="Hamano K."/>
            <person name="Suezawa K."/>
            <person name="Otani M."/>
            <person name="Fukuda T."/>
            <person name="Manabe T."/>
            <person name="Gomi K."/>
            <person name="Tabuchi M."/>
            <person name="Akimitsu K."/>
            <person name="Kataoka I."/>
        </authorList>
    </citation>
    <scope>NUCLEOTIDE SEQUENCE [LARGE SCALE GENOMIC DNA]</scope>
    <source>
        <strain evidence="3">cv. Fuchu</strain>
    </source>
</reference>
<comment type="caution">
    <text evidence="2">The sequence shown here is derived from an EMBL/GenBank/DDBJ whole genome shotgun (WGS) entry which is preliminary data.</text>
</comment>
<dbReference type="InterPro" id="IPR018948">
    <property type="entry name" value="GTP-bd_TrmE_N"/>
</dbReference>
<dbReference type="Proteomes" id="UP000585474">
    <property type="component" value="Unassembled WGS sequence"/>
</dbReference>
<dbReference type="GO" id="GO:0005829">
    <property type="term" value="C:cytosol"/>
    <property type="evidence" value="ECO:0007669"/>
    <property type="project" value="TreeGrafter"/>
</dbReference>
<proteinExistence type="predicted"/>
<name>A0A7J0GGS8_9ERIC</name>
<dbReference type="GO" id="GO:0030488">
    <property type="term" value="P:tRNA methylation"/>
    <property type="evidence" value="ECO:0007669"/>
    <property type="project" value="TreeGrafter"/>
</dbReference>
<evidence type="ECO:0000259" key="1">
    <source>
        <dbReference type="Pfam" id="PF10396"/>
    </source>
</evidence>
<organism evidence="2 3">
    <name type="scientific">Actinidia rufa</name>
    <dbReference type="NCBI Taxonomy" id="165716"/>
    <lineage>
        <taxon>Eukaryota</taxon>
        <taxon>Viridiplantae</taxon>
        <taxon>Streptophyta</taxon>
        <taxon>Embryophyta</taxon>
        <taxon>Tracheophyta</taxon>
        <taxon>Spermatophyta</taxon>
        <taxon>Magnoliopsida</taxon>
        <taxon>eudicotyledons</taxon>
        <taxon>Gunneridae</taxon>
        <taxon>Pentapetalae</taxon>
        <taxon>asterids</taxon>
        <taxon>Ericales</taxon>
        <taxon>Actinidiaceae</taxon>
        <taxon>Actinidia</taxon>
    </lineage>
</organism>
<sequence length="285" mass="32065">MSAGAASFFPHHFSLLNSKRLSLLFSRSPESIPISKTLTKTHLSPQEKTFVLTKGERLGPSAVGRVEFEHHCGHCHFVGWSAGCGGDCEAFEPSAVAIVARIFRPGTKKRKKRKASDWRPASHVVEHGVVSDRHGNLVDEVHFEIPCVSFRNSSTRIKYWVPMLALRSYTREDVVELQCHGSEVCLRRVLRACLEARARLAEPDSNYWSAKCWEVKPPECMEQTGVERSEAVAMGADVIIFTVKAPDGWTREDARLLDRIQSNKVSQVYQFFSSSPLYSILTNQF</sequence>
<accession>A0A7J0GGS8</accession>
<evidence type="ECO:0000313" key="2">
    <source>
        <dbReference type="EMBL" id="GFZ10023.1"/>
    </source>
</evidence>
<protein>
    <submittedName>
        <fullName evidence="2">tRNA modification GTPase</fullName>
    </submittedName>
</protein>
<dbReference type="EMBL" id="BJWL01000021">
    <property type="protein sequence ID" value="GFZ10023.1"/>
    <property type="molecule type" value="Genomic_DNA"/>
</dbReference>
<dbReference type="Gene3D" id="3.30.1360.120">
    <property type="entry name" value="Probable tRNA modification gtpase trme, domain 1"/>
    <property type="match status" value="1"/>
</dbReference>
<feature type="domain" description="GTP-binding protein TrmE N-terminal" evidence="1">
    <location>
        <begin position="161"/>
        <end position="203"/>
    </location>
</feature>
<evidence type="ECO:0000313" key="3">
    <source>
        <dbReference type="Proteomes" id="UP000585474"/>
    </source>
</evidence>
<dbReference type="AlphaFoldDB" id="A0A7J0GGS8"/>